<keyword evidence="2" id="KW-0813">Transport</keyword>
<dbReference type="EnsemblMetazoa" id="PHUM372080-RA">
    <property type="protein sequence ID" value="PHUM372080-PA"/>
    <property type="gene ID" value="PHUM372080"/>
</dbReference>
<evidence type="ECO:0000259" key="6">
    <source>
        <dbReference type="Pfam" id="PF15492"/>
    </source>
</evidence>
<evidence type="ECO:0000313" key="9">
    <source>
        <dbReference type="Proteomes" id="UP000009046"/>
    </source>
</evidence>
<dbReference type="PANTHER" id="PTHR15922:SF2">
    <property type="entry name" value="NBAS SUBUNIT OF NRZ TETHERING COMPLEX"/>
    <property type="match status" value="1"/>
</dbReference>
<dbReference type="CTD" id="8233630"/>
<dbReference type="InterPro" id="IPR013244">
    <property type="entry name" value="Sec39_domain"/>
</dbReference>
<dbReference type="OrthoDB" id="19988at2759"/>
<dbReference type="SUPFAM" id="SSF50978">
    <property type="entry name" value="WD40 repeat-like"/>
    <property type="match status" value="1"/>
</dbReference>
<feature type="domain" description="Sec39" evidence="5">
    <location>
        <begin position="1029"/>
        <end position="1206"/>
    </location>
</feature>
<dbReference type="RefSeq" id="XP_002428250.1">
    <property type="nucleotide sequence ID" value="XM_002428205.1"/>
</dbReference>
<dbReference type="AlphaFoldDB" id="E0VQ56"/>
<dbReference type="GeneID" id="8233630"/>
<dbReference type="STRING" id="121224.E0VQ56"/>
<feature type="domain" description="Neuroblastoma-amplified sequence N-terminal" evidence="6">
    <location>
        <begin position="69"/>
        <end position="332"/>
    </location>
</feature>
<evidence type="ECO:0000256" key="4">
    <source>
        <dbReference type="ARBA" id="ARBA00022927"/>
    </source>
</evidence>
<proteinExistence type="predicted"/>
<evidence type="ECO:0000313" key="7">
    <source>
        <dbReference type="EMBL" id="EEB15512.1"/>
    </source>
</evidence>
<dbReference type="GO" id="GO:0000149">
    <property type="term" value="F:SNARE binding"/>
    <property type="evidence" value="ECO:0007669"/>
    <property type="project" value="TreeGrafter"/>
</dbReference>
<dbReference type="InterPro" id="IPR036322">
    <property type="entry name" value="WD40_repeat_dom_sf"/>
</dbReference>
<sequence length="1240" mass="143441">MAETDSDASKSDILYEFIILSEWIEDYDSVVSKNTLNNVQETSLYFSPWKLLKKSTGNTLRFLETEYSWHLAVSKDGKVVAILKDVSLEIKTAKDGYSSAVGKASIPSDQNPKLRKLKWSADNSFLALARDNGTIHVFNLLGCNLATIKGPDDSNGIYQPVVGLDFLQPKFKSSQWSNELLVVYHKGDVKSILLSSLDGQESYENIEFSLKPYYPQGIFSVAYDSNYLLIVSGPPTKNESGITVWRILNDYPFLKCTVEMERFSASSRSFLKFFSFCSNYQNPKTVIKMSISPSNNFLACIHLCGEISLWRMPGILLQRKWSLHEQPQYNKSNIKSRENSNNEDLFYPFDIGWWSDNALVIVRRNGALSVCSITTLQNLLGDSPEFLAESPQISCIKGDRSGVMALECKTSFNCKRREDSYFDEVNKDTETSILQESIQAALYSITDIEKFEPKRKTPKVIQRIYRMIALKKTTPEELYARKIDNEEYEEALLLAQKYNLDCDLVYQKRWRNSNVSLESIHSFLEKINKIQWVVNECVERVPDALEDVKELLKFGLEKSNIKVSFESLDSEKRQIVLYRIKLLKFLDKLSIYEKIIGSPKKYDKNEYDNFRKQPAIAAIVNYARKGNWEAVSTMFTYEGNETLPHRLPILSNFPETLKPLQYRCLLPEIVEREVISWETKILRKLDWCEKNSYESLICEDNDVTVEEVLYKNQEHLKYFQGSTPSADVVEEWYKRRTYEIEKNTGLVENALNFVILARERGVKSMNKLYSDLLTLESLVYLVGDENTTLKKLEILNHFEQCKLLLAKTAASSFITDLKNLIVPLAKRCKTGNCHTPQALLKTILLYFSEESLEFSLKFLNHLKEGYMNPFDLTFNETALIVLDCIYSCPKSDQLENCFSILECLPQRSENKEESDLHDKIDDVEIYLEVCEILERYEISKSVKFIYENKNVEEIGKELLSSMADFTKRVSLDFTELLVDFQVIQSKIFPCISDDYCRELCTLTQMTCECEEIIMSAEDILECRKGEKNKIIPFEKSIQLVLEAAQKHFEKATSFDDHYIELAQTCLRLIVEPHFLISEELDLIEAVQLLGDFEVNMLPVQVRKNENRIKLIDACLKAKPNNYKSYQKLLQLAQALRIYGDNRVKREGEVLIMIAEFALKVSDYEFCSEICNHLVNRNYSSAWMVIRLLAQNEEFRNRSKKLHFLAFAILHCPPEKIEELIESRLEFQEKYFSNVIMDTLS</sequence>
<protein>
    <recommendedName>
        <fullName evidence="10">Neuroblastoma-amplified sequence</fullName>
    </recommendedName>
</protein>
<dbReference type="HOGENOM" id="CLU_001315_1_0_1"/>
<reference evidence="8" key="3">
    <citation type="submission" date="2020-05" db="UniProtKB">
        <authorList>
            <consortium name="EnsemblMetazoa"/>
        </authorList>
    </citation>
    <scope>IDENTIFICATION</scope>
    <source>
        <strain evidence="8">USDA</strain>
    </source>
</reference>
<feature type="domain" description="Sec39" evidence="5">
    <location>
        <begin position="618"/>
        <end position="828"/>
    </location>
</feature>
<reference evidence="7" key="1">
    <citation type="submission" date="2007-04" db="EMBL/GenBank/DDBJ databases">
        <title>Annotation of Pediculus humanus corporis strain USDA.</title>
        <authorList>
            <person name="Kirkness E."/>
            <person name="Hannick L."/>
            <person name="Hass B."/>
            <person name="Bruggner R."/>
            <person name="Lawson D."/>
            <person name="Bidwell S."/>
            <person name="Joardar V."/>
            <person name="Caler E."/>
            <person name="Walenz B."/>
            <person name="Inman J."/>
            <person name="Schobel S."/>
            <person name="Galinsky K."/>
            <person name="Amedeo P."/>
            <person name="Strausberg R."/>
        </authorList>
    </citation>
    <scope>NUCLEOTIDE SEQUENCE</scope>
    <source>
        <strain evidence="7">USDA</strain>
    </source>
</reference>
<comment type="subcellular location">
    <subcellularLocation>
        <location evidence="1">Endoplasmic reticulum</location>
    </subcellularLocation>
</comment>
<evidence type="ECO:0000259" key="5">
    <source>
        <dbReference type="Pfam" id="PF08314"/>
    </source>
</evidence>
<keyword evidence="4" id="KW-0653">Protein transport</keyword>
<evidence type="ECO:0000313" key="8">
    <source>
        <dbReference type="EnsemblMetazoa" id="PHUM372080-PA"/>
    </source>
</evidence>
<dbReference type="KEGG" id="phu:Phum_PHUM372080"/>
<dbReference type="EMBL" id="AAZO01008543">
    <property type="status" value="NOT_ANNOTATED_CDS"/>
    <property type="molecule type" value="Genomic_DNA"/>
</dbReference>
<dbReference type="eggNOG" id="KOG1797">
    <property type="taxonomic scope" value="Eukaryota"/>
</dbReference>
<gene>
    <name evidence="8" type="primary">8233630</name>
    <name evidence="7" type="ORF">Phum_PHUM372080</name>
</gene>
<name>E0VQ56_PEDHC</name>
<keyword evidence="3" id="KW-0256">Endoplasmic reticulum</keyword>
<evidence type="ECO:0008006" key="10">
    <source>
        <dbReference type="Google" id="ProtNLM"/>
    </source>
</evidence>
<dbReference type="OMA" id="PHWLAII"/>
<dbReference type="Gene3D" id="2.130.10.10">
    <property type="entry name" value="YVTN repeat-like/Quinoprotein amine dehydrogenase"/>
    <property type="match status" value="1"/>
</dbReference>
<dbReference type="EMBL" id="DS235389">
    <property type="protein sequence ID" value="EEB15512.1"/>
    <property type="molecule type" value="Genomic_DNA"/>
</dbReference>
<dbReference type="VEuPathDB" id="VectorBase:PHUM372080"/>
<organism>
    <name type="scientific">Pediculus humanus subsp. corporis</name>
    <name type="common">Body louse</name>
    <dbReference type="NCBI Taxonomy" id="121224"/>
    <lineage>
        <taxon>Eukaryota</taxon>
        <taxon>Metazoa</taxon>
        <taxon>Ecdysozoa</taxon>
        <taxon>Arthropoda</taxon>
        <taxon>Hexapoda</taxon>
        <taxon>Insecta</taxon>
        <taxon>Pterygota</taxon>
        <taxon>Neoptera</taxon>
        <taxon>Paraneoptera</taxon>
        <taxon>Psocodea</taxon>
        <taxon>Troctomorpha</taxon>
        <taxon>Phthiraptera</taxon>
        <taxon>Anoplura</taxon>
        <taxon>Pediculidae</taxon>
        <taxon>Pediculus</taxon>
    </lineage>
</organism>
<reference evidence="7" key="2">
    <citation type="submission" date="2007-04" db="EMBL/GenBank/DDBJ databases">
        <title>The genome of the human body louse.</title>
        <authorList>
            <consortium name="The Human Body Louse Genome Consortium"/>
            <person name="Kirkness E."/>
            <person name="Walenz B."/>
            <person name="Hass B."/>
            <person name="Bruggner R."/>
            <person name="Strausberg R."/>
        </authorList>
    </citation>
    <scope>NUCLEOTIDE SEQUENCE</scope>
    <source>
        <strain evidence="7">USDA</strain>
    </source>
</reference>
<evidence type="ECO:0000256" key="2">
    <source>
        <dbReference type="ARBA" id="ARBA00022448"/>
    </source>
</evidence>
<dbReference type="GO" id="GO:0015031">
    <property type="term" value="P:protein transport"/>
    <property type="evidence" value="ECO:0007669"/>
    <property type="project" value="UniProtKB-KW"/>
</dbReference>
<dbReference type="GO" id="GO:0006890">
    <property type="term" value="P:retrograde vesicle-mediated transport, Golgi to endoplasmic reticulum"/>
    <property type="evidence" value="ECO:0007669"/>
    <property type="project" value="InterPro"/>
</dbReference>
<dbReference type="Pfam" id="PF15492">
    <property type="entry name" value="Nbas_N"/>
    <property type="match status" value="1"/>
</dbReference>
<evidence type="ECO:0000256" key="1">
    <source>
        <dbReference type="ARBA" id="ARBA00004240"/>
    </source>
</evidence>
<evidence type="ECO:0000256" key="3">
    <source>
        <dbReference type="ARBA" id="ARBA00022824"/>
    </source>
</evidence>
<dbReference type="InParanoid" id="E0VQ56"/>
<dbReference type="Proteomes" id="UP000009046">
    <property type="component" value="Unassembled WGS sequence"/>
</dbReference>
<dbReference type="GO" id="GO:0070939">
    <property type="term" value="C:Dsl1/NZR complex"/>
    <property type="evidence" value="ECO:0007669"/>
    <property type="project" value="TreeGrafter"/>
</dbReference>
<dbReference type="InterPro" id="IPR029145">
    <property type="entry name" value="NBAS_N"/>
</dbReference>
<dbReference type="Pfam" id="PF08314">
    <property type="entry name" value="Sec39"/>
    <property type="match status" value="2"/>
</dbReference>
<dbReference type="InterPro" id="IPR015943">
    <property type="entry name" value="WD40/YVTN_repeat-like_dom_sf"/>
</dbReference>
<accession>E0VQ56</accession>
<dbReference type="PANTHER" id="PTHR15922">
    <property type="entry name" value="NEUROBLASTOMA-AMPLIFIED SEQUENCE"/>
    <property type="match status" value="1"/>
</dbReference>
<keyword evidence="9" id="KW-1185">Reference proteome</keyword>